<evidence type="ECO:0000256" key="11">
    <source>
        <dbReference type="SAM" id="Phobius"/>
    </source>
</evidence>
<dbReference type="SUPFAM" id="SSF81340">
    <property type="entry name" value="Clc chloride channel"/>
    <property type="match status" value="1"/>
</dbReference>
<keyword evidence="5" id="KW-0406">Ion transport</keyword>
<dbReference type="AlphaFoldDB" id="A0A1D2YW47"/>
<evidence type="ECO:0000256" key="3">
    <source>
        <dbReference type="ARBA" id="ARBA00022692"/>
    </source>
</evidence>
<dbReference type="CDD" id="cd00400">
    <property type="entry name" value="Voltage_gated_ClC"/>
    <property type="match status" value="1"/>
</dbReference>
<dbReference type="SMART" id="SM00116">
    <property type="entry name" value="CBS"/>
    <property type="match status" value="2"/>
</dbReference>
<comment type="caution">
    <text evidence="13">The sequence shown here is derived from an EMBL/GenBank/DDBJ whole genome shotgun (WGS) entry which is preliminary data.</text>
</comment>
<dbReference type="SUPFAM" id="SSF54631">
    <property type="entry name" value="CBS-domain pair"/>
    <property type="match status" value="1"/>
</dbReference>
<dbReference type="Gene3D" id="3.10.580.10">
    <property type="entry name" value="CBS-domain"/>
    <property type="match status" value="1"/>
</dbReference>
<proteinExistence type="predicted"/>
<dbReference type="InterPro" id="IPR000644">
    <property type="entry name" value="CBS_dom"/>
</dbReference>
<dbReference type="InterPro" id="IPR046342">
    <property type="entry name" value="CBS_dom_sf"/>
</dbReference>
<evidence type="ECO:0000256" key="5">
    <source>
        <dbReference type="ARBA" id="ARBA00023065"/>
    </source>
</evidence>
<dbReference type="GO" id="GO:0034707">
    <property type="term" value="C:chloride channel complex"/>
    <property type="evidence" value="ECO:0007669"/>
    <property type="project" value="UniProtKB-KW"/>
</dbReference>
<feature type="transmembrane region" description="Helical" evidence="11">
    <location>
        <begin position="403"/>
        <end position="423"/>
    </location>
</feature>
<keyword evidence="3 11" id="KW-0812">Transmembrane</keyword>
<evidence type="ECO:0000313" key="14">
    <source>
        <dbReference type="Proteomes" id="UP000243739"/>
    </source>
</evidence>
<feature type="transmembrane region" description="Helical" evidence="11">
    <location>
        <begin position="202"/>
        <end position="227"/>
    </location>
</feature>
<evidence type="ECO:0000313" key="13">
    <source>
        <dbReference type="EMBL" id="OEF99867.1"/>
    </source>
</evidence>
<keyword evidence="4 11" id="KW-1133">Transmembrane helix</keyword>
<keyword evidence="6 11" id="KW-0472">Membrane</keyword>
<keyword evidence="14" id="KW-1185">Reference proteome</keyword>
<keyword evidence="10" id="KW-0129">CBS domain</keyword>
<keyword evidence="2" id="KW-0813">Transport</keyword>
<dbReference type="PANTHER" id="PTHR43427">
    <property type="entry name" value="CHLORIDE CHANNEL PROTEIN CLC-E"/>
    <property type="match status" value="1"/>
</dbReference>
<dbReference type="STRING" id="337097.BHF71_01450"/>
<feature type="transmembrane region" description="Helical" evidence="11">
    <location>
        <begin position="166"/>
        <end position="190"/>
    </location>
</feature>
<dbReference type="InterPro" id="IPR001807">
    <property type="entry name" value="ClC"/>
</dbReference>
<feature type="transmembrane region" description="Helical" evidence="11">
    <location>
        <begin position="24"/>
        <end position="48"/>
    </location>
</feature>
<evidence type="ECO:0000256" key="9">
    <source>
        <dbReference type="ARBA" id="ARBA00023303"/>
    </source>
</evidence>
<dbReference type="GO" id="GO:0005254">
    <property type="term" value="F:chloride channel activity"/>
    <property type="evidence" value="ECO:0007669"/>
    <property type="project" value="UniProtKB-KW"/>
</dbReference>
<keyword evidence="9" id="KW-0407">Ion channel</keyword>
<dbReference type="Pfam" id="PF00571">
    <property type="entry name" value="CBS"/>
    <property type="match status" value="2"/>
</dbReference>
<sequence length="582" mass="62712">MDNIEGDMSLLTNLKSKFNVKSTWFSILISIIIGILAGLFAVLFRNMISFAGSGFSGIGNFLFGFLPGNWWLITVPALAGFVVGPLTYFFAREAKGHGVPEVMAAVALKNGRMRMRVIFVKALASASSIGAGASVGREGPIVQMGSGIGSVIGQFFKMNAKKIKTCVACGAAAGISATFNAPIAGVFFALEIILGSFSANAFSLIVVSSVTASVIAQIFVGDAPAFIVQPYSLNHPFELMLYALLGTFAAIIGTLFVKTLYKSEDLFDGWNVIPEWLKPVFGGLIIGLIGLKFPQILGVGYETIEATFKGELLLGTLIALVFIKIFATSLTLGSGHSGGVFAPSLFIGATLGGAFGLIMQVLFPEFVGNPGAYAIVGMGAVVAGTTQAPITSVIMIFEMTRDYRIILPLMIAIVFSTLLSSYLSKGTIYTIKLLRRGINLKAGKDVNIMKRIKVADVMTTPVEICRKDNKVRKVIEMMHHSKHNGFPVLNDKDQLVGIITLQDVREAPVEGIMERLVSELMTSKLVVTFPEETLDDVFRKLSKYDLGHLPVVSKEDPKKLLGILTRSDIIKAYNKQLLPQQL</sequence>
<dbReference type="FunFam" id="1.10.3080.10:FF:000018">
    <property type="entry name" value="Chloride transporter, ClC family"/>
    <property type="match status" value="1"/>
</dbReference>
<comment type="subcellular location">
    <subcellularLocation>
        <location evidence="1">Membrane</location>
        <topology evidence="1">Multi-pass membrane protein</topology>
    </subcellularLocation>
</comment>
<dbReference type="InterPro" id="IPR050368">
    <property type="entry name" value="ClC-type_chloride_channel"/>
</dbReference>
<feature type="domain" description="CBS" evidence="12">
    <location>
        <begin position="458"/>
        <end position="515"/>
    </location>
</feature>
<feature type="transmembrane region" description="Helical" evidence="11">
    <location>
        <begin position="340"/>
        <end position="363"/>
    </location>
</feature>
<dbReference type="PANTHER" id="PTHR43427:SF6">
    <property type="entry name" value="CHLORIDE CHANNEL PROTEIN CLC-E"/>
    <property type="match status" value="1"/>
</dbReference>
<feature type="transmembrane region" description="Helical" evidence="11">
    <location>
        <begin position="239"/>
        <end position="261"/>
    </location>
</feature>
<organism evidence="13 14">
    <name type="scientific">Vulcanibacillus modesticaldus</name>
    <dbReference type="NCBI Taxonomy" id="337097"/>
    <lineage>
        <taxon>Bacteria</taxon>
        <taxon>Bacillati</taxon>
        <taxon>Bacillota</taxon>
        <taxon>Bacilli</taxon>
        <taxon>Bacillales</taxon>
        <taxon>Bacillaceae</taxon>
        <taxon>Vulcanibacillus</taxon>
    </lineage>
</organism>
<accession>A0A1D2YW47</accession>
<keyword evidence="7" id="KW-0869">Chloride channel</keyword>
<protein>
    <recommendedName>
        <fullName evidence="12">CBS domain-containing protein</fullName>
    </recommendedName>
</protein>
<name>A0A1D2YW47_9BACI</name>
<reference evidence="13 14" key="1">
    <citation type="submission" date="2016-09" db="EMBL/GenBank/DDBJ databases">
        <title>Draft genome sequence for the type strain of Vulcanibacillus modesticaldus BR, a strictly anaerobic, moderately thermophilic, and nitrate-reducing bacterium from deep sea-hydrothermal vents of the Mid-Atlantic Ridge.</title>
        <authorList>
            <person name="Abin C.A."/>
            <person name="Hollibaugh J.T."/>
        </authorList>
    </citation>
    <scope>NUCLEOTIDE SEQUENCE [LARGE SCALE GENOMIC DNA]</scope>
    <source>
        <strain evidence="13 14">BR</strain>
    </source>
</reference>
<evidence type="ECO:0000256" key="1">
    <source>
        <dbReference type="ARBA" id="ARBA00004141"/>
    </source>
</evidence>
<dbReference type="PRINTS" id="PR00762">
    <property type="entry name" value="CLCHANNEL"/>
</dbReference>
<feature type="transmembrane region" description="Helical" evidence="11">
    <location>
        <begin position="375"/>
        <end position="397"/>
    </location>
</feature>
<dbReference type="Gene3D" id="1.10.3080.10">
    <property type="entry name" value="Clc chloride channel"/>
    <property type="match status" value="1"/>
</dbReference>
<feature type="transmembrane region" description="Helical" evidence="11">
    <location>
        <begin position="281"/>
        <end position="300"/>
    </location>
</feature>
<dbReference type="PROSITE" id="PS51371">
    <property type="entry name" value="CBS"/>
    <property type="match status" value="2"/>
</dbReference>
<keyword evidence="8" id="KW-0868">Chloride</keyword>
<evidence type="ECO:0000256" key="10">
    <source>
        <dbReference type="PROSITE-ProRule" id="PRU00703"/>
    </source>
</evidence>
<dbReference type="InterPro" id="IPR014743">
    <property type="entry name" value="Cl-channel_core"/>
</dbReference>
<evidence type="ECO:0000256" key="2">
    <source>
        <dbReference type="ARBA" id="ARBA00022448"/>
    </source>
</evidence>
<evidence type="ECO:0000256" key="6">
    <source>
        <dbReference type="ARBA" id="ARBA00023136"/>
    </source>
</evidence>
<evidence type="ECO:0000256" key="8">
    <source>
        <dbReference type="ARBA" id="ARBA00023214"/>
    </source>
</evidence>
<feature type="transmembrane region" description="Helical" evidence="11">
    <location>
        <begin position="68"/>
        <end position="91"/>
    </location>
</feature>
<feature type="domain" description="CBS" evidence="12">
    <location>
        <begin position="521"/>
        <end position="580"/>
    </location>
</feature>
<dbReference type="Proteomes" id="UP000243739">
    <property type="component" value="Unassembled WGS sequence"/>
</dbReference>
<feature type="transmembrane region" description="Helical" evidence="11">
    <location>
        <begin position="312"/>
        <end position="334"/>
    </location>
</feature>
<evidence type="ECO:0000256" key="4">
    <source>
        <dbReference type="ARBA" id="ARBA00022989"/>
    </source>
</evidence>
<dbReference type="RefSeq" id="WP_069656354.1">
    <property type="nucleotide sequence ID" value="NZ_MIJF01000013.1"/>
</dbReference>
<dbReference type="Pfam" id="PF00654">
    <property type="entry name" value="Voltage_CLC"/>
    <property type="match status" value="1"/>
</dbReference>
<evidence type="ECO:0000259" key="12">
    <source>
        <dbReference type="PROSITE" id="PS51371"/>
    </source>
</evidence>
<evidence type="ECO:0000256" key="7">
    <source>
        <dbReference type="ARBA" id="ARBA00023173"/>
    </source>
</evidence>
<dbReference type="EMBL" id="MIJF01000013">
    <property type="protein sequence ID" value="OEF99867.1"/>
    <property type="molecule type" value="Genomic_DNA"/>
</dbReference>
<gene>
    <name evidence="13" type="ORF">BHF71_01450</name>
</gene>